<feature type="region of interest" description="Disordered" evidence="2">
    <location>
        <begin position="133"/>
        <end position="152"/>
    </location>
</feature>
<reference evidence="3 4" key="1">
    <citation type="journal article" date="2016" name="Nat. Commun.">
        <title>Ectomycorrhizal ecology is imprinted in the genome of the dominant symbiotic fungus Cenococcum geophilum.</title>
        <authorList>
            <consortium name="DOE Joint Genome Institute"/>
            <person name="Peter M."/>
            <person name="Kohler A."/>
            <person name="Ohm R.A."/>
            <person name="Kuo A."/>
            <person name="Krutzmann J."/>
            <person name="Morin E."/>
            <person name="Arend M."/>
            <person name="Barry K.W."/>
            <person name="Binder M."/>
            <person name="Choi C."/>
            <person name="Clum A."/>
            <person name="Copeland A."/>
            <person name="Grisel N."/>
            <person name="Haridas S."/>
            <person name="Kipfer T."/>
            <person name="LaButti K."/>
            <person name="Lindquist E."/>
            <person name="Lipzen A."/>
            <person name="Maire R."/>
            <person name="Meier B."/>
            <person name="Mihaltcheva S."/>
            <person name="Molinier V."/>
            <person name="Murat C."/>
            <person name="Poggeler S."/>
            <person name="Quandt C.A."/>
            <person name="Sperisen C."/>
            <person name="Tritt A."/>
            <person name="Tisserant E."/>
            <person name="Crous P.W."/>
            <person name="Henrissat B."/>
            <person name="Nehls U."/>
            <person name="Egli S."/>
            <person name="Spatafora J.W."/>
            <person name="Grigoriev I.V."/>
            <person name="Martin F.M."/>
        </authorList>
    </citation>
    <scope>NUCLEOTIDE SEQUENCE [LARGE SCALE GENOMIC DNA]</scope>
    <source>
        <strain evidence="3 4">CBS 207.34</strain>
    </source>
</reference>
<sequence>MYLKSSISLDENTAGLTPEQLDELLESVHQQKKKLEDDIAQYILQKQNDLRAFEQTLLAHLTAASNPMAGAQNHSVINETVKAPEQLNMETNHETQISSHSSDESLKIRNDTLVRERDLELCGLITPSFLPLLDASSSRGPKKSQIPQLKRKDAAEVKELKFEKEKPKSTNVGLLSSSITTKGIGGENTKKENDEKNLKTKRTSTKKSSLRRGSNPKPVRHRKRVSLVINDQIVHPSDSVRENTIAVPSSEIPATTSNSIEELQEAIKKMMGVGKPRVSIDSDDMLTDQSASNTSDEPASPQAIINEFLNEEPGYMSPEDREAIYAHDSVAPSSSYVGGYYGSGVDNLDQRSSYGYPSSQGASFMEEYMAKRPFSVRKAAADAEAEAIREANEAKKALEDEFVKTLKAVCKDDVTDGTLLGEMEDI</sequence>
<proteinExistence type="predicted"/>
<feature type="compositionally biased region" description="Basic and acidic residues" evidence="2">
    <location>
        <begin position="188"/>
        <end position="198"/>
    </location>
</feature>
<feature type="compositionally biased region" description="Basic residues" evidence="2">
    <location>
        <begin position="199"/>
        <end position="210"/>
    </location>
</feature>
<organism evidence="3 4">
    <name type="scientific">Glonium stellatum</name>
    <dbReference type="NCBI Taxonomy" id="574774"/>
    <lineage>
        <taxon>Eukaryota</taxon>
        <taxon>Fungi</taxon>
        <taxon>Dikarya</taxon>
        <taxon>Ascomycota</taxon>
        <taxon>Pezizomycotina</taxon>
        <taxon>Dothideomycetes</taxon>
        <taxon>Pleosporomycetidae</taxon>
        <taxon>Gloniales</taxon>
        <taxon>Gloniaceae</taxon>
        <taxon>Glonium</taxon>
    </lineage>
</organism>
<dbReference type="OrthoDB" id="5326588at2759"/>
<accession>A0A8E2JPY5</accession>
<feature type="compositionally biased region" description="Polar residues" evidence="2">
    <location>
        <begin position="169"/>
        <end position="181"/>
    </location>
</feature>
<gene>
    <name evidence="3" type="ORF">AOQ84DRAFT_225070</name>
</gene>
<evidence type="ECO:0000256" key="1">
    <source>
        <dbReference type="SAM" id="Coils"/>
    </source>
</evidence>
<keyword evidence="4" id="KW-1185">Reference proteome</keyword>
<feature type="coiled-coil region" evidence="1">
    <location>
        <begin position="380"/>
        <end position="408"/>
    </location>
</feature>
<evidence type="ECO:0000313" key="3">
    <source>
        <dbReference type="EMBL" id="OCL05193.1"/>
    </source>
</evidence>
<keyword evidence="1" id="KW-0175">Coiled coil</keyword>
<dbReference type="EMBL" id="KV750353">
    <property type="protein sequence ID" value="OCL05193.1"/>
    <property type="molecule type" value="Genomic_DNA"/>
</dbReference>
<evidence type="ECO:0000256" key="2">
    <source>
        <dbReference type="SAM" id="MobiDB-lite"/>
    </source>
</evidence>
<feature type="region of interest" description="Disordered" evidence="2">
    <location>
        <begin position="160"/>
        <end position="219"/>
    </location>
</feature>
<evidence type="ECO:0000313" key="4">
    <source>
        <dbReference type="Proteomes" id="UP000250140"/>
    </source>
</evidence>
<dbReference type="AlphaFoldDB" id="A0A8E2JPY5"/>
<dbReference type="Proteomes" id="UP000250140">
    <property type="component" value="Unassembled WGS sequence"/>
</dbReference>
<protein>
    <submittedName>
        <fullName evidence="3">Uncharacterized protein</fullName>
    </submittedName>
</protein>
<name>A0A8E2JPY5_9PEZI</name>